<dbReference type="Pfam" id="PF00226">
    <property type="entry name" value="DnaJ"/>
    <property type="match status" value="1"/>
</dbReference>
<evidence type="ECO:0000313" key="6">
    <source>
        <dbReference type="Proteomes" id="UP000054097"/>
    </source>
</evidence>
<name>A0A0C3AZB3_SERVB</name>
<feature type="compositionally biased region" description="Basic and acidic residues" evidence="3">
    <location>
        <begin position="185"/>
        <end position="209"/>
    </location>
</feature>
<dbReference type="PROSITE" id="PS50076">
    <property type="entry name" value="DNAJ_2"/>
    <property type="match status" value="1"/>
</dbReference>
<dbReference type="Proteomes" id="UP000054097">
    <property type="component" value="Unassembled WGS sequence"/>
</dbReference>
<feature type="compositionally biased region" description="Basic and acidic residues" evidence="3">
    <location>
        <begin position="525"/>
        <end position="538"/>
    </location>
</feature>
<reference evidence="5 6" key="1">
    <citation type="submission" date="2014-04" db="EMBL/GenBank/DDBJ databases">
        <authorList>
            <consortium name="DOE Joint Genome Institute"/>
            <person name="Kuo A."/>
            <person name="Zuccaro A."/>
            <person name="Kohler A."/>
            <person name="Nagy L.G."/>
            <person name="Floudas D."/>
            <person name="Copeland A."/>
            <person name="Barry K.W."/>
            <person name="Cichocki N."/>
            <person name="Veneault-Fourrey C."/>
            <person name="LaButti K."/>
            <person name="Lindquist E.A."/>
            <person name="Lipzen A."/>
            <person name="Lundell T."/>
            <person name="Morin E."/>
            <person name="Murat C."/>
            <person name="Sun H."/>
            <person name="Tunlid A."/>
            <person name="Henrissat B."/>
            <person name="Grigoriev I.V."/>
            <person name="Hibbett D.S."/>
            <person name="Martin F."/>
            <person name="Nordberg H.P."/>
            <person name="Cantor M.N."/>
            <person name="Hua S.X."/>
        </authorList>
    </citation>
    <scope>NUCLEOTIDE SEQUENCE [LARGE SCALE GENOMIC DNA]</scope>
    <source>
        <strain evidence="5 6">MAFF 305830</strain>
    </source>
</reference>
<dbReference type="OrthoDB" id="442087at2759"/>
<feature type="repeat" description="ANK" evidence="2">
    <location>
        <begin position="259"/>
        <end position="291"/>
    </location>
</feature>
<feature type="region of interest" description="Disordered" evidence="3">
    <location>
        <begin position="417"/>
        <end position="504"/>
    </location>
</feature>
<feature type="region of interest" description="Disordered" evidence="3">
    <location>
        <begin position="524"/>
        <end position="640"/>
    </location>
</feature>
<gene>
    <name evidence="5" type="ORF">M408DRAFT_212439</name>
</gene>
<dbReference type="PANTHER" id="PTHR44360:SF1">
    <property type="entry name" value="DNAJ HOMOLOG SUBFAMILY B MEMBER 9"/>
    <property type="match status" value="1"/>
</dbReference>
<dbReference type="PANTHER" id="PTHR44360">
    <property type="entry name" value="DNAJ HOMOLOG SUBFAMILY B MEMBER 9"/>
    <property type="match status" value="1"/>
</dbReference>
<evidence type="ECO:0000259" key="4">
    <source>
        <dbReference type="PROSITE" id="PS50076"/>
    </source>
</evidence>
<keyword evidence="1" id="KW-0143">Chaperone</keyword>
<dbReference type="AlphaFoldDB" id="A0A0C3AZB3"/>
<feature type="compositionally biased region" description="Polar residues" evidence="3">
    <location>
        <begin position="609"/>
        <end position="624"/>
    </location>
</feature>
<feature type="compositionally biased region" description="Basic and acidic residues" evidence="3">
    <location>
        <begin position="120"/>
        <end position="144"/>
    </location>
</feature>
<dbReference type="InterPro" id="IPR002110">
    <property type="entry name" value="Ankyrin_rpt"/>
</dbReference>
<dbReference type="CDD" id="cd06257">
    <property type="entry name" value="DnaJ"/>
    <property type="match status" value="1"/>
</dbReference>
<dbReference type="STRING" id="933852.A0A0C3AZB3"/>
<protein>
    <recommendedName>
        <fullName evidence="4">J domain-containing protein</fullName>
    </recommendedName>
</protein>
<dbReference type="SMART" id="SM00271">
    <property type="entry name" value="DnaJ"/>
    <property type="match status" value="1"/>
</dbReference>
<proteinExistence type="predicted"/>
<dbReference type="SUPFAM" id="SSF46565">
    <property type="entry name" value="Chaperone J-domain"/>
    <property type="match status" value="1"/>
</dbReference>
<feature type="region of interest" description="Disordered" evidence="3">
    <location>
        <begin position="98"/>
        <end position="144"/>
    </location>
</feature>
<feature type="compositionally biased region" description="Polar residues" evidence="3">
    <location>
        <begin position="569"/>
        <end position="595"/>
    </location>
</feature>
<sequence length="751" mass="83883">MRQMNINDAYSVLGLSPASSMEEVKNAYKKLALQYHPDKNSSPDATQRFQEIGAAYNHVIKHLEHPSGVSFSDDYGDGLDEMDLDYFLFMFSRVFSGSRRDSRAPGGSPPFMFTPGFTLREQDELRKKEEEARRAAALAERRQRNLQDQIEAKKQEIEKLQQREREEALLAEQKKEQKKKKKSDRARARQEQEDTVKERKRDSQRKRSEVFEMARKGDAEGVKKGVWERDVDAAGPEYLLGLEDELAASGDPQSKPYDVKDTLLHIFVRNGNLDMVKWLLDHNAEADERDSNDRTALHIALQWAYLPIISFFLDAFPPGSEESTAIFRAPKTSSDPFKVYFLLRLALDSASLAAVRFVINNDLFDRVDLEDAWEFISGIGWNGPGSGHGDERVGAFQDNEIANAWIPIREFLMKEGSFKMPSAPPEPTLPTPAATPFLAPGVLSHHDEQGEGLNDPPEPAEQRKKKSKKPKKKANKAEPTQNLSEPDVHAATDAQTQAQVKLTSGRKTIEVSLTINERSSPVSKLDIKAADRARKSPAREAPVPEDAYPSPITNPPPLATISIEVNDPSMASFSPQEVWSTAPPITQTTRASTTERNPDSSRREGRRAVQSTRTPQKATNQMSRPQREGSPRPYKPPSPLIPRMALVLLVPVVIMILMKTLGGGKSSRGRGAVEEAMLRQMMAMMHAPQGQEVNAERMEAMMRMVNMVDPKAALMAKKVLLDRERVGVEAAEVVQGGESTSQKVADSKRDL</sequence>
<dbReference type="SUPFAM" id="SSF48403">
    <property type="entry name" value="Ankyrin repeat"/>
    <property type="match status" value="1"/>
</dbReference>
<feature type="compositionally biased region" description="Basic residues" evidence="3">
    <location>
        <begin position="463"/>
        <end position="474"/>
    </location>
</feature>
<feature type="domain" description="J" evidence="4">
    <location>
        <begin position="8"/>
        <end position="76"/>
    </location>
</feature>
<dbReference type="GO" id="GO:0051787">
    <property type="term" value="F:misfolded protein binding"/>
    <property type="evidence" value="ECO:0007669"/>
    <property type="project" value="TreeGrafter"/>
</dbReference>
<dbReference type="Gene3D" id="1.25.40.20">
    <property type="entry name" value="Ankyrin repeat-containing domain"/>
    <property type="match status" value="1"/>
</dbReference>
<dbReference type="HOGENOM" id="CLU_370522_0_0_1"/>
<dbReference type="PROSITE" id="PS50297">
    <property type="entry name" value="ANK_REP_REGION"/>
    <property type="match status" value="1"/>
</dbReference>
<dbReference type="Gene3D" id="1.10.287.110">
    <property type="entry name" value="DnaJ domain"/>
    <property type="match status" value="1"/>
</dbReference>
<dbReference type="SMART" id="SM00248">
    <property type="entry name" value="ANK"/>
    <property type="match status" value="2"/>
</dbReference>
<feature type="compositionally biased region" description="Low complexity" evidence="3">
    <location>
        <begin position="431"/>
        <end position="440"/>
    </location>
</feature>
<feature type="region of interest" description="Disordered" evidence="3">
    <location>
        <begin position="172"/>
        <end position="209"/>
    </location>
</feature>
<dbReference type="InterPro" id="IPR051948">
    <property type="entry name" value="Hsp70_co-chaperone_J-domain"/>
</dbReference>
<dbReference type="InterPro" id="IPR036770">
    <property type="entry name" value="Ankyrin_rpt-contain_sf"/>
</dbReference>
<dbReference type="InterPro" id="IPR001623">
    <property type="entry name" value="DnaJ_domain"/>
</dbReference>
<evidence type="ECO:0000256" key="1">
    <source>
        <dbReference type="ARBA" id="ARBA00023186"/>
    </source>
</evidence>
<dbReference type="GO" id="GO:0051087">
    <property type="term" value="F:protein-folding chaperone binding"/>
    <property type="evidence" value="ECO:0007669"/>
    <property type="project" value="TreeGrafter"/>
</dbReference>
<dbReference type="EMBL" id="KN824315">
    <property type="protein sequence ID" value="KIM25314.1"/>
    <property type="molecule type" value="Genomic_DNA"/>
</dbReference>
<dbReference type="GO" id="GO:0005783">
    <property type="term" value="C:endoplasmic reticulum"/>
    <property type="evidence" value="ECO:0007669"/>
    <property type="project" value="TreeGrafter"/>
</dbReference>
<evidence type="ECO:0000313" key="5">
    <source>
        <dbReference type="EMBL" id="KIM25314.1"/>
    </source>
</evidence>
<accession>A0A0C3AZB3</accession>
<dbReference type="Pfam" id="PF12796">
    <property type="entry name" value="Ank_2"/>
    <property type="match status" value="1"/>
</dbReference>
<feature type="compositionally biased region" description="Polar residues" evidence="3">
    <location>
        <begin position="493"/>
        <end position="504"/>
    </location>
</feature>
<keyword evidence="2" id="KW-0040">ANK repeat</keyword>
<evidence type="ECO:0000256" key="3">
    <source>
        <dbReference type="SAM" id="MobiDB-lite"/>
    </source>
</evidence>
<organism evidence="5 6">
    <name type="scientific">Serendipita vermifera MAFF 305830</name>
    <dbReference type="NCBI Taxonomy" id="933852"/>
    <lineage>
        <taxon>Eukaryota</taxon>
        <taxon>Fungi</taxon>
        <taxon>Dikarya</taxon>
        <taxon>Basidiomycota</taxon>
        <taxon>Agaricomycotina</taxon>
        <taxon>Agaricomycetes</taxon>
        <taxon>Sebacinales</taxon>
        <taxon>Serendipitaceae</taxon>
        <taxon>Serendipita</taxon>
    </lineage>
</organism>
<dbReference type="PROSITE" id="PS50088">
    <property type="entry name" value="ANK_REPEAT"/>
    <property type="match status" value="1"/>
</dbReference>
<reference evidence="6" key="2">
    <citation type="submission" date="2015-01" db="EMBL/GenBank/DDBJ databases">
        <title>Evolutionary Origins and Diversification of the Mycorrhizal Mutualists.</title>
        <authorList>
            <consortium name="DOE Joint Genome Institute"/>
            <consortium name="Mycorrhizal Genomics Consortium"/>
            <person name="Kohler A."/>
            <person name="Kuo A."/>
            <person name="Nagy L.G."/>
            <person name="Floudas D."/>
            <person name="Copeland A."/>
            <person name="Barry K.W."/>
            <person name="Cichocki N."/>
            <person name="Veneault-Fourrey C."/>
            <person name="LaButti K."/>
            <person name="Lindquist E.A."/>
            <person name="Lipzen A."/>
            <person name="Lundell T."/>
            <person name="Morin E."/>
            <person name="Murat C."/>
            <person name="Riley R."/>
            <person name="Ohm R."/>
            <person name="Sun H."/>
            <person name="Tunlid A."/>
            <person name="Henrissat B."/>
            <person name="Grigoriev I.V."/>
            <person name="Hibbett D.S."/>
            <person name="Martin F."/>
        </authorList>
    </citation>
    <scope>NUCLEOTIDE SEQUENCE [LARGE SCALE GENOMIC DNA]</scope>
    <source>
        <strain evidence="6">MAFF 305830</strain>
    </source>
</reference>
<feature type="compositionally biased region" description="Basic and acidic residues" evidence="3">
    <location>
        <begin position="596"/>
        <end position="607"/>
    </location>
</feature>
<dbReference type="InterPro" id="IPR036869">
    <property type="entry name" value="J_dom_sf"/>
</dbReference>
<evidence type="ECO:0000256" key="2">
    <source>
        <dbReference type="PROSITE-ProRule" id="PRU00023"/>
    </source>
</evidence>
<dbReference type="PRINTS" id="PR00625">
    <property type="entry name" value="JDOMAIN"/>
</dbReference>
<dbReference type="GO" id="GO:0036503">
    <property type="term" value="P:ERAD pathway"/>
    <property type="evidence" value="ECO:0007669"/>
    <property type="project" value="TreeGrafter"/>
</dbReference>
<keyword evidence="6" id="KW-1185">Reference proteome</keyword>